<evidence type="ECO:0000313" key="2">
    <source>
        <dbReference type="EMBL" id="KMQ83056.1"/>
    </source>
</evidence>
<gene>
    <name evidence="2" type="ORF">RF55_21064</name>
</gene>
<dbReference type="OrthoDB" id="7614983at2759"/>
<evidence type="ECO:0000256" key="1">
    <source>
        <dbReference type="SAM" id="MobiDB-lite"/>
    </source>
</evidence>
<dbReference type="AlphaFoldDB" id="A0A0J7JYV0"/>
<sequence>MVYFLKEKSETAKKVAEMLQVVKNQRGQPVKIFQCDGGLEFDNSEVRKLMTSNGVTLAITNPYTTKWLRRTNKQNSSGPCSDNALSEKST</sequence>
<feature type="region of interest" description="Disordered" evidence="1">
    <location>
        <begin position="70"/>
        <end position="90"/>
    </location>
</feature>
<dbReference type="EMBL" id="LBMM01021560">
    <property type="protein sequence ID" value="KMQ83056.1"/>
    <property type="molecule type" value="Genomic_DNA"/>
</dbReference>
<accession>A0A0J7JYV0</accession>
<reference evidence="2 3" key="1">
    <citation type="submission" date="2015-04" db="EMBL/GenBank/DDBJ databases">
        <title>Lasius niger genome sequencing.</title>
        <authorList>
            <person name="Konorov E.A."/>
            <person name="Nikitin M.A."/>
            <person name="Kirill M.V."/>
            <person name="Chang P."/>
        </authorList>
    </citation>
    <scope>NUCLEOTIDE SEQUENCE [LARGE SCALE GENOMIC DNA]</scope>
    <source>
        <tissue evidence="2">Whole</tissue>
    </source>
</reference>
<keyword evidence="3" id="KW-1185">Reference proteome</keyword>
<proteinExistence type="predicted"/>
<comment type="caution">
    <text evidence="2">The sequence shown here is derived from an EMBL/GenBank/DDBJ whole genome shotgun (WGS) entry which is preliminary data.</text>
</comment>
<dbReference type="InterPro" id="IPR012337">
    <property type="entry name" value="RNaseH-like_sf"/>
</dbReference>
<protein>
    <submittedName>
        <fullName evidence="2">Ent-cassadiene c2-hydroxylase-like protein</fullName>
    </submittedName>
</protein>
<dbReference type="GO" id="GO:0003676">
    <property type="term" value="F:nucleic acid binding"/>
    <property type="evidence" value="ECO:0007669"/>
    <property type="project" value="InterPro"/>
</dbReference>
<dbReference type="InterPro" id="IPR036397">
    <property type="entry name" value="RNaseH_sf"/>
</dbReference>
<dbReference type="Proteomes" id="UP000036403">
    <property type="component" value="Unassembled WGS sequence"/>
</dbReference>
<dbReference type="SUPFAM" id="SSF53098">
    <property type="entry name" value="Ribonuclease H-like"/>
    <property type="match status" value="1"/>
</dbReference>
<evidence type="ECO:0000313" key="3">
    <source>
        <dbReference type="Proteomes" id="UP000036403"/>
    </source>
</evidence>
<feature type="compositionally biased region" description="Polar residues" evidence="1">
    <location>
        <begin position="73"/>
        <end position="90"/>
    </location>
</feature>
<dbReference type="PaxDb" id="67767-A0A0J7JYV0"/>
<dbReference type="Gene3D" id="3.30.420.10">
    <property type="entry name" value="Ribonuclease H-like superfamily/Ribonuclease H"/>
    <property type="match status" value="1"/>
</dbReference>
<name>A0A0J7JYV0_LASNI</name>
<organism evidence="2 3">
    <name type="scientific">Lasius niger</name>
    <name type="common">Black garden ant</name>
    <dbReference type="NCBI Taxonomy" id="67767"/>
    <lineage>
        <taxon>Eukaryota</taxon>
        <taxon>Metazoa</taxon>
        <taxon>Ecdysozoa</taxon>
        <taxon>Arthropoda</taxon>
        <taxon>Hexapoda</taxon>
        <taxon>Insecta</taxon>
        <taxon>Pterygota</taxon>
        <taxon>Neoptera</taxon>
        <taxon>Endopterygota</taxon>
        <taxon>Hymenoptera</taxon>
        <taxon>Apocrita</taxon>
        <taxon>Aculeata</taxon>
        <taxon>Formicoidea</taxon>
        <taxon>Formicidae</taxon>
        <taxon>Formicinae</taxon>
        <taxon>Lasius</taxon>
        <taxon>Lasius</taxon>
    </lineage>
</organism>